<sequence>MSQNTPPDDVRIEPPGGPDYHPGDPSGESPRPRREKAEPSPDWARDALLDMARHGLVEQRRARRWKVFFRFVSVALVVWSLTLITLLFTAGDRTAPGVGKPAAAVIDISGLIAAGETTEARRVIPQLEKAFKDDNVKGIVLRLNTPGGSPVQSSTIFNAIRDLKEQYPDKPVYAVAEDMAASGGYFIAAAADEIYANPSSIVGSIGVRMDSFGFVDAMEKLGIERRLLTAGENKALGDPFSPSDPEETEYLKGVLDEIHAQFIEAVKTGRGDRLSDDEAIFSGLFYTGETAVEKGLIDGIDSVRGVIRERIGVEHQIDLTPRSNRLEKLLGATAQEFGSALTGVKDEPARPMMLP</sequence>
<keyword evidence="3" id="KW-0378">Hydrolase</keyword>
<gene>
    <name evidence="8" type="ORF">GM160_07840</name>
</gene>
<evidence type="ECO:0000259" key="7">
    <source>
        <dbReference type="Pfam" id="PF01343"/>
    </source>
</evidence>
<dbReference type="EMBL" id="CP046415">
    <property type="protein sequence ID" value="QGT78813.1"/>
    <property type="molecule type" value="Genomic_DNA"/>
</dbReference>
<evidence type="ECO:0000256" key="3">
    <source>
        <dbReference type="ARBA" id="ARBA00022801"/>
    </source>
</evidence>
<evidence type="ECO:0000313" key="9">
    <source>
        <dbReference type="Proteomes" id="UP000427716"/>
    </source>
</evidence>
<proteinExistence type="inferred from homology"/>
<dbReference type="Pfam" id="PF01343">
    <property type="entry name" value="Peptidase_S49"/>
    <property type="match status" value="1"/>
</dbReference>
<keyword evidence="6" id="KW-0812">Transmembrane</keyword>
<dbReference type="GO" id="GO:0008236">
    <property type="term" value="F:serine-type peptidase activity"/>
    <property type="evidence" value="ECO:0007669"/>
    <property type="project" value="UniProtKB-KW"/>
</dbReference>
<feature type="domain" description="Peptidase S49" evidence="7">
    <location>
        <begin position="169"/>
        <end position="308"/>
    </location>
</feature>
<dbReference type="Gene3D" id="3.90.226.10">
    <property type="entry name" value="2-enoyl-CoA Hydratase, Chain A, domain 1"/>
    <property type="match status" value="1"/>
</dbReference>
<keyword evidence="2" id="KW-0645">Protease</keyword>
<organism evidence="8 9">
    <name type="scientific">Guyparkeria halophila</name>
    <dbReference type="NCBI Taxonomy" id="47960"/>
    <lineage>
        <taxon>Bacteria</taxon>
        <taxon>Pseudomonadati</taxon>
        <taxon>Pseudomonadota</taxon>
        <taxon>Gammaproteobacteria</taxon>
        <taxon>Chromatiales</taxon>
        <taxon>Thioalkalibacteraceae</taxon>
        <taxon>Guyparkeria</taxon>
    </lineage>
</organism>
<protein>
    <submittedName>
        <fullName evidence="8">S49 family peptidase</fullName>
    </submittedName>
</protein>
<evidence type="ECO:0000256" key="5">
    <source>
        <dbReference type="SAM" id="MobiDB-lite"/>
    </source>
</evidence>
<dbReference type="RefSeq" id="WP_156574365.1">
    <property type="nucleotide sequence ID" value="NZ_CP046415.1"/>
</dbReference>
<feature type="compositionally biased region" description="Basic and acidic residues" evidence="5">
    <location>
        <begin position="30"/>
        <end position="42"/>
    </location>
</feature>
<evidence type="ECO:0000313" key="8">
    <source>
        <dbReference type="EMBL" id="QGT78813.1"/>
    </source>
</evidence>
<keyword evidence="6" id="KW-0472">Membrane</keyword>
<dbReference type="KEGG" id="ghl:GM160_07840"/>
<dbReference type="GO" id="GO:0006508">
    <property type="term" value="P:proteolysis"/>
    <property type="evidence" value="ECO:0007669"/>
    <property type="project" value="UniProtKB-KW"/>
</dbReference>
<dbReference type="AlphaFoldDB" id="A0A6I6D499"/>
<accession>A0A6I6D499</accession>
<comment type="similarity">
    <text evidence="1">Belongs to the peptidase S49 family.</text>
</comment>
<name>A0A6I6D499_9GAMM</name>
<dbReference type="Gene3D" id="6.20.330.10">
    <property type="match status" value="1"/>
</dbReference>
<keyword evidence="4" id="KW-0720">Serine protease</keyword>
<dbReference type="InterPro" id="IPR029045">
    <property type="entry name" value="ClpP/crotonase-like_dom_sf"/>
</dbReference>
<dbReference type="CDD" id="cd07023">
    <property type="entry name" value="S49_Sppa_N_C"/>
    <property type="match status" value="1"/>
</dbReference>
<dbReference type="SUPFAM" id="SSF52096">
    <property type="entry name" value="ClpP/crotonase"/>
    <property type="match status" value="1"/>
</dbReference>
<feature type="transmembrane region" description="Helical" evidence="6">
    <location>
        <begin position="67"/>
        <end position="88"/>
    </location>
</feature>
<dbReference type="PANTHER" id="PTHR42987">
    <property type="entry name" value="PEPTIDASE S49"/>
    <property type="match status" value="1"/>
</dbReference>
<dbReference type="InterPro" id="IPR047272">
    <property type="entry name" value="S49_SppA_C"/>
</dbReference>
<evidence type="ECO:0000256" key="6">
    <source>
        <dbReference type="SAM" id="Phobius"/>
    </source>
</evidence>
<evidence type="ECO:0000256" key="1">
    <source>
        <dbReference type="ARBA" id="ARBA00008683"/>
    </source>
</evidence>
<evidence type="ECO:0000256" key="4">
    <source>
        <dbReference type="ARBA" id="ARBA00022825"/>
    </source>
</evidence>
<dbReference type="InterPro" id="IPR002142">
    <property type="entry name" value="Peptidase_S49"/>
</dbReference>
<feature type="compositionally biased region" description="Low complexity" evidence="5">
    <location>
        <begin position="18"/>
        <end position="27"/>
    </location>
</feature>
<dbReference type="Proteomes" id="UP000427716">
    <property type="component" value="Chromosome"/>
</dbReference>
<keyword evidence="6" id="KW-1133">Transmembrane helix</keyword>
<keyword evidence="9" id="KW-1185">Reference proteome</keyword>
<dbReference type="PANTHER" id="PTHR42987:SF8">
    <property type="entry name" value="PROTEINASE"/>
    <property type="match status" value="1"/>
</dbReference>
<evidence type="ECO:0000256" key="2">
    <source>
        <dbReference type="ARBA" id="ARBA00022670"/>
    </source>
</evidence>
<reference evidence="8 9" key="1">
    <citation type="submission" date="2019-11" db="EMBL/GenBank/DDBJ databases">
        <authorList>
            <person name="Zhang J."/>
            <person name="Sun C."/>
        </authorList>
    </citation>
    <scope>NUCLEOTIDE SEQUENCE [LARGE SCALE GENOMIC DNA]</scope>
    <source>
        <strain evidence="9">sp2</strain>
    </source>
</reference>
<feature type="region of interest" description="Disordered" evidence="5">
    <location>
        <begin position="1"/>
        <end position="42"/>
    </location>
</feature>